<sequence>MAMEMARLGVPLPATLLTAEEPLPVAKGLLREPVQPDRPLAILLPKDIKETSGQAVIRCGPLAAGPQATSSAAAATTAAAPATPATTPATATPPAVPRSTAWHRKLREEQ</sequence>
<dbReference type="EMBL" id="OY660864">
    <property type="protein sequence ID" value="CAJ1048593.1"/>
    <property type="molecule type" value="Genomic_DNA"/>
</dbReference>
<evidence type="ECO:0000313" key="2">
    <source>
        <dbReference type="EMBL" id="CAJ1048593.1"/>
    </source>
</evidence>
<evidence type="ECO:0000313" key="3">
    <source>
        <dbReference type="Proteomes" id="UP001178508"/>
    </source>
</evidence>
<dbReference type="AlphaFoldDB" id="A0AAV1EJ46"/>
<evidence type="ECO:0000256" key="1">
    <source>
        <dbReference type="SAM" id="MobiDB-lite"/>
    </source>
</evidence>
<name>A0AAV1EJ46_XYRNO</name>
<feature type="compositionally biased region" description="Low complexity" evidence="1">
    <location>
        <begin position="65"/>
        <end position="100"/>
    </location>
</feature>
<gene>
    <name evidence="2" type="ORF">XNOV1_A011681</name>
</gene>
<reference evidence="2" key="1">
    <citation type="submission" date="2023-08" db="EMBL/GenBank/DDBJ databases">
        <authorList>
            <person name="Alioto T."/>
            <person name="Alioto T."/>
            <person name="Gomez Garrido J."/>
        </authorList>
    </citation>
    <scope>NUCLEOTIDE SEQUENCE</scope>
</reference>
<feature type="compositionally biased region" description="Basic residues" evidence="1">
    <location>
        <begin position="101"/>
        <end position="110"/>
    </location>
</feature>
<protein>
    <submittedName>
        <fullName evidence="2">Uncharacterized protein LOC122991086</fullName>
    </submittedName>
</protein>
<accession>A0AAV1EJ46</accession>
<proteinExistence type="predicted"/>
<dbReference type="Proteomes" id="UP001178508">
    <property type="component" value="Chromosome 1"/>
</dbReference>
<organism evidence="2 3">
    <name type="scientific">Xyrichtys novacula</name>
    <name type="common">Pearly razorfish</name>
    <name type="synonym">Hemipteronotus novacula</name>
    <dbReference type="NCBI Taxonomy" id="13765"/>
    <lineage>
        <taxon>Eukaryota</taxon>
        <taxon>Metazoa</taxon>
        <taxon>Chordata</taxon>
        <taxon>Craniata</taxon>
        <taxon>Vertebrata</taxon>
        <taxon>Euteleostomi</taxon>
        <taxon>Actinopterygii</taxon>
        <taxon>Neopterygii</taxon>
        <taxon>Teleostei</taxon>
        <taxon>Neoteleostei</taxon>
        <taxon>Acanthomorphata</taxon>
        <taxon>Eupercaria</taxon>
        <taxon>Labriformes</taxon>
        <taxon>Labridae</taxon>
        <taxon>Xyrichtys</taxon>
    </lineage>
</organism>
<feature type="region of interest" description="Disordered" evidence="1">
    <location>
        <begin position="65"/>
        <end position="110"/>
    </location>
</feature>
<keyword evidence="3" id="KW-1185">Reference proteome</keyword>